<accession>A0ABN2NR71</accession>
<name>A0ABN2NR71_9ACTN</name>
<gene>
    <name evidence="1" type="ORF">GCM10009716_03520</name>
</gene>
<protein>
    <recommendedName>
        <fullName evidence="3">HEPN domain-containing protein</fullName>
    </recommendedName>
</protein>
<proteinExistence type="predicted"/>
<organism evidence="1 2">
    <name type="scientific">Streptomyces sodiiphilus</name>
    <dbReference type="NCBI Taxonomy" id="226217"/>
    <lineage>
        <taxon>Bacteria</taxon>
        <taxon>Bacillati</taxon>
        <taxon>Actinomycetota</taxon>
        <taxon>Actinomycetes</taxon>
        <taxon>Kitasatosporales</taxon>
        <taxon>Streptomycetaceae</taxon>
        <taxon>Streptomyces</taxon>
    </lineage>
</organism>
<dbReference type="Proteomes" id="UP001501303">
    <property type="component" value="Unassembled WGS sequence"/>
</dbReference>
<dbReference type="RefSeq" id="WP_344258214.1">
    <property type="nucleotide sequence ID" value="NZ_BAAAMJ010000003.1"/>
</dbReference>
<dbReference type="EMBL" id="BAAAMJ010000003">
    <property type="protein sequence ID" value="GAA1896780.1"/>
    <property type="molecule type" value="Genomic_DNA"/>
</dbReference>
<comment type="caution">
    <text evidence="1">The sequence shown here is derived from an EMBL/GenBank/DDBJ whole genome shotgun (WGS) entry which is preliminary data.</text>
</comment>
<evidence type="ECO:0008006" key="3">
    <source>
        <dbReference type="Google" id="ProtNLM"/>
    </source>
</evidence>
<sequence>MVLHVGRAALRSSRERLNRDAGLVLEEGDGATSFLLLFYATECGLKERLLVRCGGRSTEAVASYGHDLRKMAKELKLPASVWRRLSDLDGCRLRCQGQGDIAFKELHQAWRYGAKLDPRAERAVVALLRELISWREKD</sequence>
<evidence type="ECO:0000313" key="1">
    <source>
        <dbReference type="EMBL" id="GAA1896780.1"/>
    </source>
</evidence>
<evidence type="ECO:0000313" key="2">
    <source>
        <dbReference type="Proteomes" id="UP001501303"/>
    </source>
</evidence>
<reference evidence="1 2" key="1">
    <citation type="journal article" date="2019" name="Int. J. Syst. Evol. Microbiol.">
        <title>The Global Catalogue of Microorganisms (GCM) 10K type strain sequencing project: providing services to taxonomists for standard genome sequencing and annotation.</title>
        <authorList>
            <consortium name="The Broad Institute Genomics Platform"/>
            <consortium name="The Broad Institute Genome Sequencing Center for Infectious Disease"/>
            <person name="Wu L."/>
            <person name="Ma J."/>
        </authorList>
    </citation>
    <scope>NUCLEOTIDE SEQUENCE [LARGE SCALE GENOMIC DNA]</scope>
    <source>
        <strain evidence="1 2">JCM 13581</strain>
    </source>
</reference>
<keyword evidence="2" id="KW-1185">Reference proteome</keyword>